<dbReference type="Proteomes" id="UP000235943">
    <property type="component" value="Unassembled WGS sequence"/>
</dbReference>
<evidence type="ECO:0000313" key="1">
    <source>
        <dbReference type="EMBL" id="PNG16493.1"/>
    </source>
</evidence>
<reference evidence="1 2" key="1">
    <citation type="submission" date="2018-01" db="EMBL/GenBank/DDBJ databases">
        <title>Draft genome sequence of Streptomyces sp. 13K301.</title>
        <authorList>
            <person name="Sahin N."/>
            <person name="Saygin H."/>
            <person name="Ay H."/>
        </authorList>
    </citation>
    <scope>NUCLEOTIDE SEQUENCE [LARGE SCALE GENOMIC DNA]</scope>
    <source>
        <strain evidence="1 2">13K301</strain>
    </source>
</reference>
<proteinExistence type="predicted"/>
<accession>A0A2N8TBV1</accession>
<comment type="caution">
    <text evidence="1">The sequence shown here is derived from an EMBL/GenBank/DDBJ whole genome shotgun (WGS) entry which is preliminary data.</text>
</comment>
<sequence length="152" mass="16906">MNFAENDPTTPDRADRVRLAWELYRGAYPNSAISDMIADLMHLADVDEHTGGGAHAARRAVVDYMDEGPDWSKAPVYVAQMRRKGGEWITVGEGDDTVELRDVANLLWPQLQRHGFRTGEIALHIDDIVRGDVLTAENGTEFRAFAVAARRG</sequence>
<dbReference type="RefSeq" id="WP_102914008.1">
    <property type="nucleotide sequence ID" value="NZ_POUC01000688.1"/>
</dbReference>
<organism evidence="1 2">
    <name type="scientific">Streptomyces cahuitamycinicus</name>
    <dbReference type="NCBI Taxonomy" id="2070367"/>
    <lineage>
        <taxon>Bacteria</taxon>
        <taxon>Bacillati</taxon>
        <taxon>Actinomycetota</taxon>
        <taxon>Actinomycetes</taxon>
        <taxon>Kitasatosporales</taxon>
        <taxon>Streptomycetaceae</taxon>
        <taxon>Streptomyces</taxon>
    </lineage>
</organism>
<name>A0A2N8TBV1_9ACTN</name>
<protein>
    <submittedName>
        <fullName evidence="1">Uncharacterized protein</fullName>
    </submittedName>
</protein>
<gene>
    <name evidence="1" type="ORF">C1J00_41625</name>
</gene>
<dbReference type="AlphaFoldDB" id="A0A2N8TBV1"/>
<dbReference type="EMBL" id="POUC01000688">
    <property type="protein sequence ID" value="PNG16493.1"/>
    <property type="molecule type" value="Genomic_DNA"/>
</dbReference>
<evidence type="ECO:0000313" key="2">
    <source>
        <dbReference type="Proteomes" id="UP000235943"/>
    </source>
</evidence>
<keyword evidence="2" id="KW-1185">Reference proteome</keyword>
<dbReference type="OrthoDB" id="4239418at2"/>